<reference evidence="7 8" key="1">
    <citation type="journal article" date="2019" name="Sci. Rep.">
        <title>A multi-omics analysis of the grapevine pathogen Lasiodiplodia theobromae reveals that temperature affects the expression of virulence- and pathogenicity-related genes.</title>
        <authorList>
            <person name="Felix C."/>
            <person name="Meneses R."/>
            <person name="Goncalves M.F.M."/>
            <person name="Tilleman L."/>
            <person name="Duarte A.S."/>
            <person name="Jorrin-Novo J.V."/>
            <person name="Van de Peer Y."/>
            <person name="Deforce D."/>
            <person name="Van Nieuwerburgh F."/>
            <person name="Esteves A.C."/>
            <person name="Alves A."/>
        </authorList>
    </citation>
    <scope>NUCLEOTIDE SEQUENCE [LARGE SCALE GENOMIC DNA]</scope>
    <source>
        <strain evidence="7 8">LA-SOL3</strain>
    </source>
</reference>
<evidence type="ECO:0000313" key="8">
    <source>
        <dbReference type="Proteomes" id="UP000325902"/>
    </source>
</evidence>
<dbReference type="InterPro" id="IPR004840">
    <property type="entry name" value="Amino_acid_permease_CS"/>
</dbReference>
<dbReference type="AlphaFoldDB" id="A0A5N5CUF1"/>
<feature type="transmembrane region" description="Helical" evidence="6">
    <location>
        <begin position="392"/>
        <end position="414"/>
    </location>
</feature>
<feature type="transmembrane region" description="Helical" evidence="6">
    <location>
        <begin position="154"/>
        <end position="173"/>
    </location>
</feature>
<dbReference type="GO" id="GO:0006865">
    <property type="term" value="P:amino acid transport"/>
    <property type="evidence" value="ECO:0007669"/>
    <property type="project" value="InterPro"/>
</dbReference>
<dbReference type="PANTHER" id="PTHR45649:SF7">
    <property type="entry name" value="CHOLINE TRANSPORT PROTEIN"/>
    <property type="match status" value="1"/>
</dbReference>
<protein>
    <submittedName>
        <fullName evidence="7">Choline transport protein</fullName>
    </submittedName>
</protein>
<gene>
    <name evidence="7" type="primary">HNM1_5</name>
    <name evidence="7" type="ORF">DBV05_g12370</name>
</gene>
<keyword evidence="4 6" id="KW-1133">Transmembrane helix</keyword>
<feature type="transmembrane region" description="Helical" evidence="6">
    <location>
        <begin position="31"/>
        <end position="58"/>
    </location>
</feature>
<organism evidence="7 8">
    <name type="scientific">Lasiodiplodia theobromae</name>
    <dbReference type="NCBI Taxonomy" id="45133"/>
    <lineage>
        <taxon>Eukaryota</taxon>
        <taxon>Fungi</taxon>
        <taxon>Dikarya</taxon>
        <taxon>Ascomycota</taxon>
        <taxon>Pezizomycotina</taxon>
        <taxon>Dothideomycetes</taxon>
        <taxon>Dothideomycetes incertae sedis</taxon>
        <taxon>Botryosphaeriales</taxon>
        <taxon>Botryosphaeriaceae</taxon>
        <taxon>Lasiodiplodia</taxon>
    </lineage>
</organism>
<accession>A0A5N5CUF1</accession>
<dbReference type="Pfam" id="PF13520">
    <property type="entry name" value="AA_permease_2"/>
    <property type="match status" value="1"/>
</dbReference>
<evidence type="ECO:0000256" key="3">
    <source>
        <dbReference type="ARBA" id="ARBA00022692"/>
    </source>
</evidence>
<feature type="transmembrane region" description="Helical" evidence="6">
    <location>
        <begin position="110"/>
        <end position="139"/>
    </location>
</feature>
<dbReference type="OrthoDB" id="2417308at2759"/>
<feature type="transmembrane region" description="Helical" evidence="6">
    <location>
        <begin position="311"/>
        <end position="334"/>
    </location>
</feature>
<dbReference type="EMBL" id="VCHE01000246">
    <property type="protein sequence ID" value="KAB2568951.1"/>
    <property type="molecule type" value="Genomic_DNA"/>
</dbReference>
<feature type="transmembrane region" description="Helical" evidence="6">
    <location>
        <begin position="226"/>
        <end position="250"/>
    </location>
</feature>
<name>A0A5N5CUF1_9PEZI</name>
<keyword evidence="5 6" id="KW-0472">Membrane</keyword>
<feature type="transmembrane region" description="Helical" evidence="6">
    <location>
        <begin position="463"/>
        <end position="483"/>
    </location>
</feature>
<keyword evidence="2" id="KW-0813">Transport</keyword>
<sequence length="497" mass="54773">MGKSRKDNEDLEETASIAVGLHIQQQKPFTLWTAMGIGHSITNTAIGIIVGLASGVAFGGPPVFFYGFILLAIIALFVAISLGELSSAFPHPGGQYFWVATLAPPRFRRFLSYITGIIAWAGALCTTASVCLAVPIIVFNMSALASPSFHYKPWMGFMGYQVTNILAFFFNLFERVLPWASRVTLAYTVTAVTVVFVALLAGNTEKQSAQDVFVRLYNISGWPDPVAFMLGLNSCSWAFSCLDAVVHLADEIPEPRRNIPKALLCTVALGSFTGFPIIIALFFSTTELDTVATAGTPSLQIFYQVFHNNTAAAIGLQTLVTISAAASIIGLHTWQSRMAWAFSRDKGFPFHRYLSQIAPAPFDTPIWAHVWSCCWTAALGCLYLGSTLAFNSLVAGGILLQYLTYAISVACLLYHGRSKIDHGPFWFPKLGYVANVVTLVWTVFALVFYSFPYYLPVRADQMNYVSCVVAGVLVYAVSYWVLYGRRKYRLPERRIYD</sequence>
<feature type="transmembrane region" description="Helical" evidence="6">
    <location>
        <begin position="64"/>
        <end position="89"/>
    </location>
</feature>
<dbReference type="GO" id="GO:0022857">
    <property type="term" value="F:transmembrane transporter activity"/>
    <property type="evidence" value="ECO:0007669"/>
    <property type="project" value="InterPro"/>
</dbReference>
<proteinExistence type="predicted"/>
<feature type="transmembrane region" description="Helical" evidence="6">
    <location>
        <begin position="262"/>
        <end position="283"/>
    </location>
</feature>
<dbReference type="GO" id="GO:0016020">
    <property type="term" value="C:membrane"/>
    <property type="evidence" value="ECO:0007669"/>
    <property type="project" value="UniProtKB-SubCell"/>
</dbReference>
<dbReference type="InterPro" id="IPR002293">
    <property type="entry name" value="AA/rel_permease1"/>
</dbReference>
<feature type="transmembrane region" description="Helical" evidence="6">
    <location>
        <begin position="426"/>
        <end position="451"/>
    </location>
</feature>
<feature type="transmembrane region" description="Helical" evidence="6">
    <location>
        <begin position="366"/>
        <end position="386"/>
    </location>
</feature>
<keyword evidence="8" id="KW-1185">Reference proteome</keyword>
<feature type="transmembrane region" description="Helical" evidence="6">
    <location>
        <begin position="185"/>
        <end position="202"/>
    </location>
</feature>
<evidence type="ECO:0000313" key="7">
    <source>
        <dbReference type="EMBL" id="KAB2568951.1"/>
    </source>
</evidence>
<dbReference type="Proteomes" id="UP000325902">
    <property type="component" value="Unassembled WGS sequence"/>
</dbReference>
<dbReference type="Gene3D" id="1.20.1740.10">
    <property type="entry name" value="Amino acid/polyamine transporter I"/>
    <property type="match status" value="1"/>
</dbReference>
<dbReference type="PIRSF" id="PIRSF006060">
    <property type="entry name" value="AA_transporter"/>
    <property type="match status" value="1"/>
</dbReference>
<dbReference type="PROSITE" id="PS00218">
    <property type="entry name" value="AMINO_ACID_PERMEASE_1"/>
    <property type="match status" value="1"/>
</dbReference>
<evidence type="ECO:0000256" key="1">
    <source>
        <dbReference type="ARBA" id="ARBA00004141"/>
    </source>
</evidence>
<keyword evidence="3 6" id="KW-0812">Transmembrane</keyword>
<evidence type="ECO:0000256" key="6">
    <source>
        <dbReference type="SAM" id="Phobius"/>
    </source>
</evidence>
<comment type="subcellular location">
    <subcellularLocation>
        <location evidence="1">Membrane</location>
        <topology evidence="1">Multi-pass membrane protein</topology>
    </subcellularLocation>
</comment>
<comment type="caution">
    <text evidence="7">The sequence shown here is derived from an EMBL/GenBank/DDBJ whole genome shotgun (WGS) entry which is preliminary data.</text>
</comment>
<evidence type="ECO:0000256" key="5">
    <source>
        <dbReference type="ARBA" id="ARBA00023136"/>
    </source>
</evidence>
<dbReference type="PANTHER" id="PTHR45649">
    <property type="entry name" value="AMINO-ACID PERMEASE BAT1"/>
    <property type="match status" value="1"/>
</dbReference>
<evidence type="ECO:0000256" key="2">
    <source>
        <dbReference type="ARBA" id="ARBA00022448"/>
    </source>
</evidence>
<evidence type="ECO:0000256" key="4">
    <source>
        <dbReference type="ARBA" id="ARBA00022989"/>
    </source>
</evidence>